<dbReference type="AlphaFoldDB" id="A0A1G4KIR1"/>
<keyword evidence="2" id="KW-1185">Reference proteome</keyword>
<proteinExistence type="predicted"/>
<evidence type="ECO:0000313" key="1">
    <source>
        <dbReference type="EMBL" id="SCV04404.1"/>
    </source>
</evidence>
<dbReference type="GO" id="GO:0000423">
    <property type="term" value="P:mitophagy"/>
    <property type="evidence" value="ECO:0007669"/>
    <property type="project" value="InterPro"/>
</dbReference>
<dbReference type="PANTHER" id="PTHR38699:SF1">
    <property type="entry name" value="MITOPHAGY RECEPTOR ATG43"/>
    <property type="match status" value="1"/>
</dbReference>
<dbReference type="EMBL" id="LT598480">
    <property type="protein sequence ID" value="SCV04404.1"/>
    <property type="molecule type" value="Genomic_DNA"/>
</dbReference>
<name>A0A1G4KIR1_9SACH</name>
<sequence length="113" mass="12851">MTKLGLAGEVQKLAIPDLRFQQTFQNALKREAKKNKKIGTEGNDDENISTAVICKVILRDVLFMPFVQGILWTSILIAMKPWLRFTVQQGQMCGQRLYNFILGKDLVPSRRGL</sequence>
<dbReference type="OrthoDB" id="2430343at2759"/>
<dbReference type="PANTHER" id="PTHR38699">
    <property type="entry name" value="CHROMOSOME 1, WHOLE GENOME SHOTGUN SEQUENCE"/>
    <property type="match status" value="1"/>
</dbReference>
<dbReference type="GO" id="GO:0140580">
    <property type="term" value="F:mitochondrion autophagosome adaptor activity"/>
    <property type="evidence" value="ECO:0007669"/>
    <property type="project" value="InterPro"/>
</dbReference>
<gene>
    <name evidence="1" type="ORF">LAME_0H18162G</name>
</gene>
<reference evidence="2" key="1">
    <citation type="submission" date="2016-03" db="EMBL/GenBank/DDBJ databases">
        <authorList>
            <person name="Devillers Hugo."/>
        </authorList>
    </citation>
    <scope>NUCLEOTIDE SEQUENCE [LARGE SCALE GENOMIC DNA]</scope>
</reference>
<organism evidence="1 2">
    <name type="scientific">Lachancea meyersii CBS 8951</name>
    <dbReference type="NCBI Taxonomy" id="1266667"/>
    <lineage>
        <taxon>Eukaryota</taxon>
        <taxon>Fungi</taxon>
        <taxon>Dikarya</taxon>
        <taxon>Ascomycota</taxon>
        <taxon>Saccharomycotina</taxon>
        <taxon>Saccharomycetes</taxon>
        <taxon>Saccharomycetales</taxon>
        <taxon>Saccharomycetaceae</taxon>
        <taxon>Lachancea</taxon>
    </lineage>
</organism>
<dbReference type="Proteomes" id="UP000191144">
    <property type="component" value="Chromosome H"/>
</dbReference>
<accession>A0A1G4KIR1</accession>
<evidence type="ECO:0000313" key="2">
    <source>
        <dbReference type="Proteomes" id="UP000191144"/>
    </source>
</evidence>
<protein>
    <submittedName>
        <fullName evidence="1">LAME_0H18162g1_1</fullName>
    </submittedName>
</protein>
<dbReference type="InterPro" id="IPR013898">
    <property type="entry name" value="Atg43"/>
</dbReference>